<gene>
    <name evidence="3" type="ORF">EYY89_06565</name>
    <name evidence="2" type="ORF">EYY89_09545</name>
</gene>
<dbReference type="EMBL" id="SITD01000049">
    <property type="protein sequence ID" value="TBM27294.1"/>
    <property type="molecule type" value="Genomic_DNA"/>
</dbReference>
<dbReference type="Proteomes" id="UP000293380">
    <property type="component" value="Unassembled WGS sequence"/>
</dbReference>
<dbReference type="AlphaFoldDB" id="A0A4Q9EX07"/>
<organism evidence="3 4">
    <name type="scientific">Hafnia paralvei</name>
    <dbReference type="NCBI Taxonomy" id="546367"/>
    <lineage>
        <taxon>Bacteria</taxon>
        <taxon>Pseudomonadati</taxon>
        <taxon>Pseudomonadota</taxon>
        <taxon>Gammaproteobacteria</taxon>
        <taxon>Enterobacterales</taxon>
        <taxon>Hafniaceae</taxon>
        <taxon>Hafnia</taxon>
    </lineage>
</organism>
<evidence type="ECO:0000313" key="4">
    <source>
        <dbReference type="Proteomes" id="UP000293380"/>
    </source>
</evidence>
<sequence>MAEQKVKLTQLPEATDTTDTAVLLVNQNETDQRLPVTHFLRSKNNLSELENTAQARANLGVPSVEDVNDKIEYLIDGKSTFLNGATLESERDFIWD</sequence>
<evidence type="ECO:0000259" key="1">
    <source>
        <dbReference type="Pfam" id="PF18668"/>
    </source>
</evidence>
<protein>
    <recommendedName>
        <fullName evidence="1">Tail spike TSP1/Gp66 N-terminal domain-containing protein</fullName>
    </recommendedName>
</protein>
<reference evidence="3 4" key="1">
    <citation type="submission" date="2019-02" db="EMBL/GenBank/DDBJ databases">
        <title>Comparative genomic analysis of the Hafnia genus genomes.</title>
        <authorList>
            <person name="Zhiqiu Y."/>
            <person name="Chao Y."/>
            <person name="Yuhui D."/>
            <person name="Di H."/>
            <person name="Bin L."/>
        </authorList>
    </citation>
    <scope>NUCLEOTIDE SEQUENCE [LARGE SCALE GENOMIC DNA]</scope>
    <source>
        <strain evidence="3 4">PCM_1194</strain>
    </source>
</reference>
<proteinExistence type="predicted"/>
<dbReference type="Pfam" id="PF18668">
    <property type="entry name" value="Tail_spike_N"/>
    <property type="match status" value="1"/>
</dbReference>
<evidence type="ECO:0000313" key="2">
    <source>
        <dbReference type="EMBL" id="TBM27294.1"/>
    </source>
</evidence>
<name>A0A4Q9EX07_9GAMM</name>
<feature type="non-terminal residue" evidence="3">
    <location>
        <position position="96"/>
    </location>
</feature>
<evidence type="ECO:0000313" key="3">
    <source>
        <dbReference type="EMBL" id="TBM29581.1"/>
    </source>
</evidence>
<feature type="domain" description="Tail spike TSP1/Gp66 N-terminal" evidence="1">
    <location>
        <begin position="66"/>
        <end position="96"/>
    </location>
</feature>
<comment type="caution">
    <text evidence="3">The sequence shown here is derived from an EMBL/GenBank/DDBJ whole genome shotgun (WGS) entry which is preliminary data.</text>
</comment>
<dbReference type="InterPro" id="IPR040775">
    <property type="entry name" value="Tail_spike_N"/>
</dbReference>
<dbReference type="EMBL" id="SITD01000040">
    <property type="protein sequence ID" value="TBM29581.1"/>
    <property type="molecule type" value="Genomic_DNA"/>
</dbReference>
<accession>A0A4Q9EX07</accession>